<evidence type="ECO:0000313" key="2">
    <source>
        <dbReference type="EMBL" id="PTQ36694.1"/>
    </source>
</evidence>
<dbReference type="EMBL" id="KZ772734">
    <property type="protein sequence ID" value="PTQ36694.1"/>
    <property type="molecule type" value="Genomic_DNA"/>
</dbReference>
<reference evidence="3" key="1">
    <citation type="journal article" date="2017" name="Cell">
        <title>Insights into land plant evolution garnered from the Marchantia polymorpha genome.</title>
        <authorList>
            <person name="Bowman J.L."/>
            <person name="Kohchi T."/>
            <person name="Yamato K.T."/>
            <person name="Jenkins J."/>
            <person name="Shu S."/>
            <person name="Ishizaki K."/>
            <person name="Yamaoka S."/>
            <person name="Nishihama R."/>
            <person name="Nakamura Y."/>
            <person name="Berger F."/>
            <person name="Adam C."/>
            <person name="Aki S.S."/>
            <person name="Althoff F."/>
            <person name="Araki T."/>
            <person name="Arteaga-Vazquez M.A."/>
            <person name="Balasubrmanian S."/>
            <person name="Barry K."/>
            <person name="Bauer D."/>
            <person name="Boehm C.R."/>
            <person name="Briginshaw L."/>
            <person name="Caballero-Perez J."/>
            <person name="Catarino B."/>
            <person name="Chen F."/>
            <person name="Chiyoda S."/>
            <person name="Chovatia M."/>
            <person name="Davies K.M."/>
            <person name="Delmans M."/>
            <person name="Demura T."/>
            <person name="Dierschke T."/>
            <person name="Dolan L."/>
            <person name="Dorantes-Acosta A.E."/>
            <person name="Eklund D.M."/>
            <person name="Florent S.N."/>
            <person name="Flores-Sandoval E."/>
            <person name="Fujiyama A."/>
            <person name="Fukuzawa H."/>
            <person name="Galik B."/>
            <person name="Grimanelli D."/>
            <person name="Grimwood J."/>
            <person name="Grossniklaus U."/>
            <person name="Hamada T."/>
            <person name="Haseloff J."/>
            <person name="Hetherington A.J."/>
            <person name="Higo A."/>
            <person name="Hirakawa Y."/>
            <person name="Hundley H.N."/>
            <person name="Ikeda Y."/>
            <person name="Inoue K."/>
            <person name="Inoue S.I."/>
            <person name="Ishida S."/>
            <person name="Jia Q."/>
            <person name="Kakita M."/>
            <person name="Kanazawa T."/>
            <person name="Kawai Y."/>
            <person name="Kawashima T."/>
            <person name="Kennedy M."/>
            <person name="Kinose K."/>
            <person name="Kinoshita T."/>
            <person name="Kohara Y."/>
            <person name="Koide E."/>
            <person name="Komatsu K."/>
            <person name="Kopischke S."/>
            <person name="Kubo M."/>
            <person name="Kyozuka J."/>
            <person name="Lagercrantz U."/>
            <person name="Lin S.S."/>
            <person name="Lindquist E."/>
            <person name="Lipzen A.M."/>
            <person name="Lu C.W."/>
            <person name="De Luna E."/>
            <person name="Martienssen R.A."/>
            <person name="Minamino N."/>
            <person name="Mizutani M."/>
            <person name="Mizutani M."/>
            <person name="Mochizuki N."/>
            <person name="Monte I."/>
            <person name="Mosher R."/>
            <person name="Nagasaki H."/>
            <person name="Nakagami H."/>
            <person name="Naramoto S."/>
            <person name="Nishitani K."/>
            <person name="Ohtani M."/>
            <person name="Okamoto T."/>
            <person name="Okumura M."/>
            <person name="Phillips J."/>
            <person name="Pollak B."/>
            <person name="Reinders A."/>
            <person name="Rovekamp M."/>
            <person name="Sano R."/>
            <person name="Sawa S."/>
            <person name="Schmid M.W."/>
            <person name="Shirakawa M."/>
            <person name="Solano R."/>
            <person name="Spunde A."/>
            <person name="Suetsugu N."/>
            <person name="Sugano S."/>
            <person name="Sugiyama A."/>
            <person name="Sun R."/>
            <person name="Suzuki Y."/>
            <person name="Takenaka M."/>
            <person name="Takezawa D."/>
            <person name="Tomogane H."/>
            <person name="Tsuzuki M."/>
            <person name="Ueda T."/>
            <person name="Umeda M."/>
            <person name="Ward J.M."/>
            <person name="Watanabe Y."/>
            <person name="Yazaki K."/>
            <person name="Yokoyama R."/>
            <person name="Yoshitake Y."/>
            <person name="Yotsui I."/>
            <person name="Zachgo S."/>
            <person name="Schmutz J."/>
        </authorList>
    </citation>
    <scope>NUCLEOTIDE SEQUENCE [LARGE SCALE GENOMIC DNA]</scope>
    <source>
        <strain evidence="3">Tak-1</strain>
    </source>
</reference>
<protein>
    <submittedName>
        <fullName evidence="2">Uncharacterized protein</fullName>
    </submittedName>
</protein>
<gene>
    <name evidence="2" type="ORF">MARPO_0062s0105</name>
</gene>
<dbReference type="Proteomes" id="UP000244005">
    <property type="component" value="Unassembled WGS sequence"/>
</dbReference>
<evidence type="ECO:0000256" key="1">
    <source>
        <dbReference type="SAM" id="MobiDB-lite"/>
    </source>
</evidence>
<accession>A0A2R6WS81</accession>
<organism evidence="2 3">
    <name type="scientific">Marchantia polymorpha</name>
    <name type="common">Common liverwort</name>
    <name type="synonym">Marchantia aquatica</name>
    <dbReference type="NCBI Taxonomy" id="3197"/>
    <lineage>
        <taxon>Eukaryota</taxon>
        <taxon>Viridiplantae</taxon>
        <taxon>Streptophyta</taxon>
        <taxon>Embryophyta</taxon>
        <taxon>Marchantiophyta</taxon>
        <taxon>Marchantiopsida</taxon>
        <taxon>Marchantiidae</taxon>
        <taxon>Marchantiales</taxon>
        <taxon>Marchantiaceae</taxon>
        <taxon>Marchantia</taxon>
    </lineage>
</organism>
<sequence>MALYPAHDVERGRVGVEVRRRTRGPRGRTYFGQSSAIWPRPSDHDMAESSSRTTTRPRRRHSLVYDGIYVPCFHATESSPSLGRWIDLWTRPRENPWVRCFRSQGGPRGSVAAMEFHSFIHCSGRADKSVRQKSSRISSSCCSRAAAAAFRREGGREAGRQPRGLLLTQLGCGGRRAAEARGWSVVGLQSCEFLVVNSADVPSSSWWWWCLLAR</sequence>
<dbReference type="AlphaFoldDB" id="A0A2R6WS81"/>
<proteinExistence type="predicted"/>
<feature type="region of interest" description="Disordered" evidence="1">
    <location>
        <begin position="17"/>
        <end position="58"/>
    </location>
</feature>
<keyword evidence="3" id="KW-1185">Reference proteome</keyword>
<evidence type="ECO:0000313" key="3">
    <source>
        <dbReference type="Proteomes" id="UP000244005"/>
    </source>
</evidence>
<name>A0A2R6WS81_MARPO</name>